<organism evidence="1 2">
    <name type="scientific">Caulobacter zeae</name>
    <dbReference type="NCBI Taxonomy" id="2055137"/>
    <lineage>
        <taxon>Bacteria</taxon>
        <taxon>Pseudomonadati</taxon>
        <taxon>Pseudomonadota</taxon>
        <taxon>Alphaproteobacteria</taxon>
        <taxon>Caulobacterales</taxon>
        <taxon>Caulobacteraceae</taxon>
        <taxon>Caulobacter</taxon>
    </lineage>
</organism>
<name>A0A2N5DQ63_9CAUL</name>
<reference evidence="1 2" key="1">
    <citation type="submission" date="2017-12" db="EMBL/GenBank/DDBJ databases">
        <title>The genome sequence of Caulobacter sp. 410.</title>
        <authorList>
            <person name="Gao J."/>
            <person name="Mao X."/>
            <person name="Sun J."/>
        </authorList>
    </citation>
    <scope>NUCLEOTIDE SEQUENCE [LARGE SCALE GENOMIC DNA]</scope>
    <source>
        <strain evidence="1 2">410</strain>
    </source>
</reference>
<sequence length="64" mass="7173">MAWVRFTSDHDFTPAADRRRTTAYKAGQVRRVTRECAGQAIGLGRAVTVATPNREDAKRLLAER</sequence>
<protein>
    <submittedName>
        <fullName evidence="1">Uncharacterized protein</fullName>
    </submittedName>
</protein>
<evidence type="ECO:0000313" key="1">
    <source>
        <dbReference type="EMBL" id="PLR28145.1"/>
    </source>
</evidence>
<dbReference type="Proteomes" id="UP000234479">
    <property type="component" value="Unassembled WGS sequence"/>
</dbReference>
<accession>A0A2N5DQ63</accession>
<keyword evidence="2" id="KW-1185">Reference proteome</keyword>
<dbReference type="AlphaFoldDB" id="A0A2N5DQ63"/>
<dbReference type="EMBL" id="PJRS01000010">
    <property type="protein sequence ID" value="PLR28145.1"/>
    <property type="molecule type" value="Genomic_DNA"/>
</dbReference>
<evidence type="ECO:0000313" key="2">
    <source>
        <dbReference type="Proteomes" id="UP000234479"/>
    </source>
</evidence>
<gene>
    <name evidence="1" type="ORF">SGCZBJ_03820</name>
</gene>
<proteinExistence type="predicted"/>
<comment type="caution">
    <text evidence="1">The sequence shown here is derived from an EMBL/GenBank/DDBJ whole genome shotgun (WGS) entry which is preliminary data.</text>
</comment>